<dbReference type="RefSeq" id="WP_116846835.1">
    <property type="nucleotide sequence ID" value="NZ_QTJU01000002.1"/>
</dbReference>
<keyword evidence="4" id="KW-1133">Transmembrane helix</keyword>
<evidence type="ECO:0000259" key="5">
    <source>
        <dbReference type="Pfam" id="PF00535"/>
    </source>
</evidence>
<feature type="transmembrane region" description="Helical" evidence="4">
    <location>
        <begin position="20"/>
        <end position="43"/>
    </location>
</feature>
<protein>
    <submittedName>
        <fullName evidence="7">Glycosyltransferase family 2 protein</fullName>
    </submittedName>
</protein>
<dbReference type="Proteomes" id="UP000261284">
    <property type="component" value="Unassembled WGS sequence"/>
</dbReference>
<proteinExistence type="inferred from homology"/>
<evidence type="ECO:0000256" key="1">
    <source>
        <dbReference type="ARBA" id="ARBA00006739"/>
    </source>
</evidence>
<dbReference type="PANTHER" id="PTHR43630">
    <property type="entry name" value="POLY-BETA-1,6-N-ACETYL-D-GLUCOSAMINE SYNTHASE"/>
    <property type="match status" value="1"/>
</dbReference>
<dbReference type="EMBL" id="QTJU01000002">
    <property type="protein sequence ID" value="RFM28847.1"/>
    <property type="molecule type" value="Genomic_DNA"/>
</dbReference>
<keyword evidence="2" id="KW-0328">Glycosyltransferase</keyword>
<gene>
    <name evidence="7" type="ORF">DXN05_08725</name>
</gene>
<evidence type="ECO:0000313" key="7">
    <source>
        <dbReference type="EMBL" id="RFM28847.1"/>
    </source>
</evidence>
<dbReference type="SUPFAM" id="SSF53448">
    <property type="entry name" value="Nucleotide-diphospho-sugar transferases"/>
    <property type="match status" value="1"/>
</dbReference>
<keyword evidence="4" id="KW-0812">Transmembrane</keyword>
<dbReference type="InterPro" id="IPR001173">
    <property type="entry name" value="Glyco_trans_2-like"/>
</dbReference>
<dbReference type="AlphaFoldDB" id="A0A3E1NLP8"/>
<evidence type="ECO:0000256" key="4">
    <source>
        <dbReference type="SAM" id="Phobius"/>
    </source>
</evidence>
<organism evidence="7 8">
    <name type="scientific">Deminuibacter soli</name>
    <dbReference type="NCBI Taxonomy" id="2291815"/>
    <lineage>
        <taxon>Bacteria</taxon>
        <taxon>Pseudomonadati</taxon>
        <taxon>Bacteroidota</taxon>
        <taxon>Chitinophagia</taxon>
        <taxon>Chitinophagales</taxon>
        <taxon>Chitinophagaceae</taxon>
        <taxon>Deminuibacter</taxon>
    </lineage>
</organism>
<feature type="domain" description="Glycosyltransferase 2-like" evidence="6">
    <location>
        <begin position="227"/>
        <end position="404"/>
    </location>
</feature>
<sequence>MQETFLERVQDFYEKLVFTYGTTLLITYAFLAALSLAAIIHFLRRNKNIDYTSMLDSPIVPGISVVAPAFNEGVTIIANVRSLLTLNYPLFEIVIINDGSTDDTLEKMIREFELVPVDFAYNIKLVSQPVRKFYKSTNEAYAKLLVIDKVNGKSKADAVNAGINACAFDYFLCTDVDCILESTTLLKLIKPVMDEEKHRVIATGATLRMANSCDIDQGVITRVRPPKQWLPRFQEMEYLRAYVLGKMGWSWINCVPNVSGGLGLFDKEIAIKAGGYDHQSFGEDMELMTRMCRYCYTNDIKYAIRYIPITLCWTEGPSTIKIFMRQRTRWSRGLAQLMFAHIKMLFNPRYGRMGMVVFPYNFFFELLAPIVEFFGVVYYITLICMNMINWQFAILLLVFVYAYSVMITTLAILWDQITFRYYKSWREVASLCLMPFFEMFIYHPMIMIFALRGYYYFITGKKHGWGSMTRKGFGGNNAGAAVAAAKP</sequence>
<accession>A0A3E1NLP8</accession>
<evidence type="ECO:0000259" key="6">
    <source>
        <dbReference type="Pfam" id="PF13632"/>
    </source>
</evidence>
<comment type="similarity">
    <text evidence="1">Belongs to the glycosyltransferase 2 family.</text>
</comment>
<name>A0A3E1NLP8_9BACT</name>
<comment type="caution">
    <text evidence="7">The sequence shown here is derived from an EMBL/GenBank/DDBJ whole genome shotgun (WGS) entry which is preliminary data.</text>
</comment>
<dbReference type="InterPro" id="IPR029044">
    <property type="entry name" value="Nucleotide-diphossugar_trans"/>
</dbReference>
<keyword evidence="4" id="KW-0472">Membrane</keyword>
<feature type="transmembrane region" description="Helical" evidence="4">
    <location>
        <begin position="392"/>
        <end position="414"/>
    </location>
</feature>
<dbReference type="OrthoDB" id="9766299at2"/>
<evidence type="ECO:0000313" key="8">
    <source>
        <dbReference type="Proteomes" id="UP000261284"/>
    </source>
</evidence>
<feature type="domain" description="Glycosyltransferase 2-like" evidence="5">
    <location>
        <begin position="64"/>
        <end position="201"/>
    </location>
</feature>
<dbReference type="GO" id="GO:0016757">
    <property type="term" value="F:glycosyltransferase activity"/>
    <property type="evidence" value="ECO:0007669"/>
    <property type="project" value="UniProtKB-KW"/>
</dbReference>
<dbReference type="Pfam" id="PF13632">
    <property type="entry name" value="Glyco_trans_2_3"/>
    <property type="match status" value="1"/>
</dbReference>
<reference evidence="7 8" key="1">
    <citation type="submission" date="2018-08" db="EMBL/GenBank/DDBJ databases">
        <title>Chitinophagaceae sp. K23C18032701, a novel bacterium isolated from forest soil.</title>
        <authorList>
            <person name="Wang C."/>
        </authorList>
    </citation>
    <scope>NUCLEOTIDE SEQUENCE [LARGE SCALE GENOMIC DNA]</scope>
    <source>
        <strain evidence="7 8">K23C18032701</strain>
    </source>
</reference>
<keyword evidence="3 7" id="KW-0808">Transferase</keyword>
<feature type="transmembrane region" description="Helical" evidence="4">
    <location>
        <begin position="358"/>
        <end position="380"/>
    </location>
</feature>
<evidence type="ECO:0000256" key="2">
    <source>
        <dbReference type="ARBA" id="ARBA00022676"/>
    </source>
</evidence>
<dbReference type="Gene3D" id="3.90.550.10">
    <property type="entry name" value="Spore Coat Polysaccharide Biosynthesis Protein SpsA, Chain A"/>
    <property type="match status" value="1"/>
</dbReference>
<keyword evidence="8" id="KW-1185">Reference proteome</keyword>
<dbReference type="CDD" id="cd06423">
    <property type="entry name" value="CESA_like"/>
    <property type="match status" value="1"/>
</dbReference>
<evidence type="ECO:0000256" key="3">
    <source>
        <dbReference type="ARBA" id="ARBA00022679"/>
    </source>
</evidence>
<dbReference type="PANTHER" id="PTHR43630:SF1">
    <property type="entry name" value="POLY-BETA-1,6-N-ACETYL-D-GLUCOSAMINE SYNTHASE"/>
    <property type="match status" value="1"/>
</dbReference>
<dbReference type="Pfam" id="PF00535">
    <property type="entry name" value="Glycos_transf_2"/>
    <property type="match status" value="1"/>
</dbReference>